<keyword evidence="2" id="KW-1185">Reference proteome</keyword>
<sequence>MGTGQMEPQLRRLLTGLADQEIKQGHQFAYDSGFLHADDVAELALPSVLCIAQDLAERLGVGGFGYNFRFGPPNPVFPLHAEHSGRDVSVISVAPFVTEVFMGEVMDCRSDLALLFATAARIVDPEFDLASNTNYAVESAPAGASAAPNALER</sequence>
<dbReference type="Proteomes" id="UP000052230">
    <property type="component" value="Unassembled WGS sequence"/>
</dbReference>
<name>A0A0U5BNX2_XANCI</name>
<comment type="caution">
    <text evidence="1">The sequence shown here is derived from an EMBL/GenBank/DDBJ whole genome shotgun (WGS) entry which is preliminary data.</text>
</comment>
<accession>A0A0U5BNX2</accession>
<protein>
    <submittedName>
        <fullName evidence="1">Uncharacterized protein</fullName>
    </submittedName>
</protein>
<reference evidence="1 2" key="1">
    <citation type="submission" date="2014-09" db="EMBL/GenBank/DDBJ databases">
        <authorList>
            <person name="Regsiter A."/>
        </authorList>
    </citation>
    <scope>NUCLEOTIDE SEQUENCE [LARGE SCALE GENOMIC DNA]</scope>
</reference>
<dbReference type="EMBL" id="CCXZ01000025">
    <property type="protein sequence ID" value="CEG14691.1"/>
    <property type="molecule type" value="Genomic_DNA"/>
</dbReference>
<evidence type="ECO:0000313" key="1">
    <source>
        <dbReference type="EMBL" id="CEG14691.1"/>
    </source>
</evidence>
<gene>
    <name evidence="1" type="ORF">XAC3562_1200013</name>
</gene>
<evidence type="ECO:0000313" key="2">
    <source>
        <dbReference type="Proteomes" id="UP000052230"/>
    </source>
</evidence>
<dbReference type="AlphaFoldDB" id="A0A0U5BNX2"/>
<organism evidence="1 2">
    <name type="scientific">Xanthomonas citri pv. citri</name>
    <dbReference type="NCBI Taxonomy" id="611301"/>
    <lineage>
        <taxon>Bacteria</taxon>
        <taxon>Pseudomonadati</taxon>
        <taxon>Pseudomonadota</taxon>
        <taxon>Gammaproteobacteria</taxon>
        <taxon>Lysobacterales</taxon>
        <taxon>Lysobacteraceae</taxon>
        <taxon>Xanthomonas</taxon>
    </lineage>
</organism>
<proteinExistence type="predicted"/>